<accession>A0AA87CCR9</accession>
<dbReference type="GeneID" id="301841395"/>
<dbReference type="RefSeq" id="YP_013605550.1">
    <property type="nucleotide sequence ID" value="NC_134205.1"/>
</dbReference>
<dbReference type="Proteomes" id="UP001302000">
    <property type="component" value="Segment"/>
</dbReference>
<evidence type="ECO:0000313" key="2">
    <source>
        <dbReference type="Proteomes" id="UP001302000"/>
    </source>
</evidence>
<reference evidence="1 2" key="1">
    <citation type="journal article" date="2023" name="Nat. Microbiol.">
        <title>A compendium of viruses from methanogenic archaea reveals their diversity and adaptations to the gut environment.</title>
        <authorList>
            <person name="Medvedeva S."/>
            <person name="Borrel G."/>
            <person name="Krupovic M."/>
            <person name="Gribaldo S."/>
        </authorList>
    </citation>
    <scope>NUCLEOTIDE SEQUENCE [LARGE SCALE GENOMIC DNA]</scope>
</reference>
<gene>
    <name evidence="1" type="ORF">vir335_00090</name>
</gene>
<proteinExistence type="predicted"/>
<name>A0AA87CCR9_9CAUD</name>
<evidence type="ECO:0000313" key="1">
    <source>
        <dbReference type="EMBL" id="DBA35646.1"/>
    </source>
</evidence>
<organism evidence="1 2">
    <name type="scientific">Caudoviricetes sp. vir335</name>
    <dbReference type="NCBI Taxonomy" id="3068357"/>
    <lineage>
        <taxon>Viruses</taxon>
        <taxon>Duplodnaviria</taxon>
        <taxon>Heunggongvirae</taxon>
        <taxon>Uroviricota</taxon>
        <taxon>Caudoviricetes</taxon>
    </lineage>
</organism>
<keyword evidence="2" id="KW-1185">Reference proteome</keyword>
<dbReference type="EMBL" id="BK063680">
    <property type="protein sequence ID" value="DBA35646.1"/>
    <property type="molecule type" value="Genomic_DNA"/>
</dbReference>
<protein>
    <submittedName>
        <fullName evidence="1">Uncharacterized protein</fullName>
    </submittedName>
</protein>
<sequence length="67" mass="7688">MKTEAWHDMDCNGNELWVYPVLECDGRYIEIRAIMGNSLATFPLTQMELEELRGMLNAGTEHVGEKE</sequence>